<dbReference type="SUPFAM" id="SSF52768">
    <property type="entry name" value="Arginase/deacetylase"/>
    <property type="match status" value="1"/>
</dbReference>
<dbReference type="GO" id="GO:0141221">
    <property type="term" value="F:histone deacetylase activity, hydrolytic mechanism"/>
    <property type="evidence" value="ECO:0007669"/>
    <property type="project" value="UniProtKB-EC"/>
</dbReference>
<dbReference type="Pfam" id="PF00850">
    <property type="entry name" value="Hist_deacetyl"/>
    <property type="match status" value="1"/>
</dbReference>
<protein>
    <recommendedName>
        <fullName evidence="2">histone deacetylase</fullName>
        <ecNumber evidence="2">3.5.1.98</ecNumber>
    </recommendedName>
</protein>
<dbReference type="Proteomes" id="UP000518752">
    <property type="component" value="Unassembled WGS sequence"/>
</dbReference>
<dbReference type="InterPro" id="IPR023801">
    <property type="entry name" value="His_deacetylse_dom"/>
</dbReference>
<gene>
    <name evidence="7" type="ORF">D9757_008721</name>
</gene>
<dbReference type="InterPro" id="IPR000286">
    <property type="entry name" value="HDACs"/>
</dbReference>
<dbReference type="Gene3D" id="3.40.800.20">
    <property type="entry name" value="Histone deacetylase domain"/>
    <property type="match status" value="1"/>
</dbReference>
<feature type="compositionally biased region" description="Polar residues" evidence="5">
    <location>
        <begin position="675"/>
        <end position="686"/>
    </location>
</feature>
<feature type="domain" description="Histone deacetylase" evidence="6">
    <location>
        <begin position="26"/>
        <end position="317"/>
    </location>
</feature>
<dbReference type="PRINTS" id="PR01271">
    <property type="entry name" value="HISDACETLASE"/>
</dbReference>
<evidence type="ECO:0000313" key="8">
    <source>
        <dbReference type="Proteomes" id="UP000518752"/>
    </source>
</evidence>
<feature type="compositionally biased region" description="Basic residues" evidence="5">
    <location>
        <begin position="517"/>
        <end position="528"/>
    </location>
</feature>
<feature type="compositionally biased region" description="Acidic residues" evidence="5">
    <location>
        <begin position="655"/>
        <end position="667"/>
    </location>
</feature>
<comment type="similarity">
    <text evidence="1">Belongs to the histone deacetylase family. HD type 1 subfamily.</text>
</comment>
<name>A0A8H5M2J0_9AGAR</name>
<evidence type="ECO:0000256" key="5">
    <source>
        <dbReference type="SAM" id="MobiDB-lite"/>
    </source>
</evidence>
<feature type="region of interest" description="Disordered" evidence="5">
    <location>
        <begin position="627"/>
        <end position="712"/>
    </location>
</feature>
<dbReference type="InterPro" id="IPR037138">
    <property type="entry name" value="His_deacetylse_dom_sf"/>
</dbReference>
<dbReference type="PANTHER" id="PTHR10625">
    <property type="entry name" value="HISTONE DEACETYLASE HDAC1-RELATED"/>
    <property type="match status" value="1"/>
</dbReference>
<keyword evidence="8" id="KW-1185">Reference proteome</keyword>
<evidence type="ECO:0000256" key="3">
    <source>
        <dbReference type="ARBA" id="ARBA00022801"/>
    </source>
</evidence>
<feature type="region of interest" description="Disordered" evidence="5">
    <location>
        <begin position="477"/>
        <end position="552"/>
    </location>
</feature>
<comment type="caution">
    <text evidence="7">The sequence shown here is derived from an EMBL/GenBank/DDBJ whole genome shotgun (WGS) entry which is preliminary data.</text>
</comment>
<dbReference type="CDD" id="cd09991">
    <property type="entry name" value="HDAC_classI"/>
    <property type="match status" value="1"/>
</dbReference>
<feature type="compositionally biased region" description="Polar residues" evidence="5">
    <location>
        <begin position="542"/>
        <end position="551"/>
    </location>
</feature>
<dbReference type="AlphaFoldDB" id="A0A8H5M2J0"/>
<dbReference type="OrthoDB" id="1918432at2759"/>
<dbReference type="PANTHER" id="PTHR10625:SF2">
    <property type="entry name" value="HISTONE DEACETYLASE"/>
    <property type="match status" value="1"/>
</dbReference>
<keyword evidence="3" id="KW-0378">Hydrolase</keyword>
<keyword evidence="4" id="KW-0156">Chromatin regulator</keyword>
<evidence type="ECO:0000256" key="2">
    <source>
        <dbReference type="ARBA" id="ARBA00012111"/>
    </source>
</evidence>
<sequence>MSTPTSRRVSYYYDPDVGSYTYGLGHPMKPHRIRMTHELISAYSMLSHPHITHLRPPRATAQELTCFHTDEYIHFLSRVTPETVEDLTFRGTQFLVGDDNPAFEGVWEFCTISAGGSLAAAKRINEGRADIAVNWAGGLHHAKKREASGFCYINDIVLAILDLLRVFPRVLYVDIDCHHGDGVEEAFYTTDRVMTASFHKYGEYFPGTGTQEDRGRDKGQGYALNVPLKDGMTDETFKSVFDPIMERIIQVFRPSAIVLQCGADSLSGDKLGCFNLTMQGHAHCTSYLRAFNIPLILLGGGGYTVKNVARAWCYETACALGVQDELVDPNTEGKEGGGMMPWNEYFEWFGPRYRLEVVKNNMDDVNLRIADPQDAADESSHFPVDVSTIPLPRTVGQGWKQTEIDRVRERALQQLKELEGRIGAPSVQMQDVPRDSIGEHIGYVREGREQEWKDELDITLAQHSRLVYQLQSPAFTNFHSRRHPSPSSSNSSPSTSDDDDEDVLEHGYDSDNSYHSSSRRSTRSHTRHVNGTSSTRRHANGHNAQPHSSSAYRKRMSIISNAVYDIPLCSGDTTIASSSNSNSNPNVPSFNLQGKTGRRRFFFDTGLSHLGALAGLNGVGGESNGIHGLRTLPSSRGASPMNGALGGRGSRAATEDYEMEDGEDNDGDTMVVDSRSGTPRNTTTTMLMVDSRGGTPSARSVRVDEEEEDELLDDVEGPVVAGRTIVRDGSNSILSVRGR</sequence>
<evidence type="ECO:0000313" key="7">
    <source>
        <dbReference type="EMBL" id="KAF5378920.1"/>
    </source>
</evidence>
<dbReference type="InterPro" id="IPR003084">
    <property type="entry name" value="HDAC_I/II"/>
</dbReference>
<dbReference type="EC" id="3.5.1.98" evidence="2"/>
<dbReference type="EMBL" id="JAACJN010000073">
    <property type="protein sequence ID" value="KAF5378920.1"/>
    <property type="molecule type" value="Genomic_DNA"/>
</dbReference>
<accession>A0A8H5M2J0</accession>
<dbReference type="GO" id="GO:0070210">
    <property type="term" value="C:Rpd3L-Expanded complex"/>
    <property type="evidence" value="ECO:0007669"/>
    <property type="project" value="TreeGrafter"/>
</dbReference>
<reference evidence="7 8" key="1">
    <citation type="journal article" date="2020" name="ISME J.">
        <title>Uncovering the hidden diversity of litter-decomposition mechanisms in mushroom-forming fungi.</title>
        <authorList>
            <person name="Floudas D."/>
            <person name="Bentzer J."/>
            <person name="Ahren D."/>
            <person name="Johansson T."/>
            <person name="Persson P."/>
            <person name="Tunlid A."/>
        </authorList>
    </citation>
    <scope>NUCLEOTIDE SEQUENCE [LARGE SCALE GENOMIC DNA]</scope>
    <source>
        <strain evidence="7 8">CBS 406.79</strain>
    </source>
</reference>
<dbReference type="GO" id="GO:0031507">
    <property type="term" value="P:heterochromatin formation"/>
    <property type="evidence" value="ECO:0007669"/>
    <property type="project" value="TreeGrafter"/>
</dbReference>
<evidence type="ECO:0000256" key="1">
    <source>
        <dbReference type="ARBA" id="ARBA00006457"/>
    </source>
</evidence>
<evidence type="ECO:0000259" key="6">
    <source>
        <dbReference type="Pfam" id="PF00850"/>
    </source>
</evidence>
<organism evidence="7 8">
    <name type="scientific">Collybiopsis confluens</name>
    <dbReference type="NCBI Taxonomy" id="2823264"/>
    <lineage>
        <taxon>Eukaryota</taxon>
        <taxon>Fungi</taxon>
        <taxon>Dikarya</taxon>
        <taxon>Basidiomycota</taxon>
        <taxon>Agaricomycotina</taxon>
        <taxon>Agaricomycetes</taxon>
        <taxon>Agaricomycetidae</taxon>
        <taxon>Agaricales</taxon>
        <taxon>Marasmiineae</taxon>
        <taxon>Omphalotaceae</taxon>
        <taxon>Collybiopsis</taxon>
    </lineage>
</organism>
<feature type="compositionally biased region" description="Low complexity" evidence="5">
    <location>
        <begin position="485"/>
        <end position="495"/>
    </location>
</feature>
<dbReference type="InterPro" id="IPR023696">
    <property type="entry name" value="Ureohydrolase_dom_sf"/>
</dbReference>
<evidence type="ECO:0000256" key="4">
    <source>
        <dbReference type="ARBA" id="ARBA00022853"/>
    </source>
</evidence>
<proteinExistence type="inferred from homology"/>
<dbReference type="PRINTS" id="PR01270">
    <property type="entry name" value="HDASUPER"/>
</dbReference>